<keyword evidence="4" id="KW-0812">Transmembrane</keyword>
<dbReference type="AlphaFoldDB" id="A0A1B4XHL3"/>
<dbReference type="InParanoid" id="A0A1B4XHL3"/>
<evidence type="ECO:0000256" key="1">
    <source>
        <dbReference type="ARBA" id="ARBA00001946"/>
    </source>
</evidence>
<dbReference type="FunFam" id="3.30.70.270:FF:000001">
    <property type="entry name" value="Diguanylate cyclase domain protein"/>
    <property type="match status" value="1"/>
</dbReference>
<evidence type="ECO:0000259" key="5">
    <source>
        <dbReference type="PROSITE" id="PS50887"/>
    </source>
</evidence>
<comment type="catalytic activity">
    <reaction evidence="3">
        <text>2 GTP = 3',3'-c-di-GMP + 2 diphosphate</text>
        <dbReference type="Rhea" id="RHEA:24898"/>
        <dbReference type="ChEBI" id="CHEBI:33019"/>
        <dbReference type="ChEBI" id="CHEBI:37565"/>
        <dbReference type="ChEBI" id="CHEBI:58805"/>
        <dbReference type="EC" id="2.7.7.65"/>
    </reaction>
</comment>
<evidence type="ECO:0000256" key="3">
    <source>
        <dbReference type="ARBA" id="ARBA00034247"/>
    </source>
</evidence>
<protein>
    <recommendedName>
        <fullName evidence="2">diguanylate cyclase</fullName>
        <ecNumber evidence="2">2.7.7.65</ecNumber>
    </recommendedName>
</protein>
<dbReference type="PROSITE" id="PS50887">
    <property type="entry name" value="GGDEF"/>
    <property type="match status" value="1"/>
</dbReference>
<comment type="cofactor">
    <cofactor evidence="1">
        <name>Mg(2+)</name>
        <dbReference type="ChEBI" id="CHEBI:18420"/>
    </cofactor>
</comment>
<proteinExistence type="predicted"/>
<dbReference type="GO" id="GO:1902201">
    <property type="term" value="P:negative regulation of bacterial-type flagellum-dependent cell motility"/>
    <property type="evidence" value="ECO:0007669"/>
    <property type="project" value="TreeGrafter"/>
</dbReference>
<feature type="transmembrane region" description="Helical" evidence="4">
    <location>
        <begin position="6"/>
        <end position="28"/>
    </location>
</feature>
<name>A0A1B4XHL3_9GAMM</name>
<reference evidence="6 7" key="1">
    <citation type="submission" date="2015-05" db="EMBL/GenBank/DDBJ databases">
        <title>Complete genome sequence of a sulfur-oxidizing gammaproteobacterium strain HA5.</title>
        <authorList>
            <person name="Miura A."/>
            <person name="Kojima H."/>
            <person name="Fukui M."/>
        </authorList>
    </citation>
    <scope>NUCLEOTIDE SEQUENCE [LARGE SCALE GENOMIC DNA]</scope>
    <source>
        <strain evidence="6 7">HA5</strain>
    </source>
</reference>
<dbReference type="Gene3D" id="3.30.70.270">
    <property type="match status" value="1"/>
</dbReference>
<dbReference type="FunCoup" id="A0A1B4XHL3">
    <property type="interactions" value="103"/>
</dbReference>
<dbReference type="Pfam" id="PF00990">
    <property type="entry name" value="GGDEF"/>
    <property type="match status" value="1"/>
</dbReference>
<dbReference type="PANTHER" id="PTHR45138:SF9">
    <property type="entry name" value="DIGUANYLATE CYCLASE DGCM-RELATED"/>
    <property type="match status" value="1"/>
</dbReference>
<dbReference type="NCBIfam" id="TIGR00254">
    <property type="entry name" value="GGDEF"/>
    <property type="match status" value="1"/>
</dbReference>
<keyword evidence="7" id="KW-1185">Reference proteome</keyword>
<dbReference type="GO" id="GO:0043709">
    <property type="term" value="P:cell adhesion involved in single-species biofilm formation"/>
    <property type="evidence" value="ECO:0007669"/>
    <property type="project" value="TreeGrafter"/>
</dbReference>
<feature type="transmembrane region" description="Helical" evidence="4">
    <location>
        <begin position="68"/>
        <end position="91"/>
    </location>
</feature>
<evidence type="ECO:0000313" key="7">
    <source>
        <dbReference type="Proteomes" id="UP000243180"/>
    </source>
</evidence>
<dbReference type="InterPro" id="IPR000160">
    <property type="entry name" value="GGDEF_dom"/>
</dbReference>
<dbReference type="GO" id="GO:0005886">
    <property type="term" value="C:plasma membrane"/>
    <property type="evidence" value="ECO:0007669"/>
    <property type="project" value="TreeGrafter"/>
</dbReference>
<organism evidence="6 7">
    <name type="scientific">Sulfuricaulis limicola</name>
    <dbReference type="NCBI Taxonomy" id="1620215"/>
    <lineage>
        <taxon>Bacteria</taxon>
        <taxon>Pseudomonadati</taxon>
        <taxon>Pseudomonadota</taxon>
        <taxon>Gammaproteobacteria</taxon>
        <taxon>Acidiferrobacterales</taxon>
        <taxon>Acidiferrobacteraceae</taxon>
        <taxon>Sulfuricaulis</taxon>
    </lineage>
</organism>
<dbReference type="OrthoDB" id="9812260at2"/>
<dbReference type="EC" id="2.7.7.65" evidence="2"/>
<evidence type="ECO:0000256" key="4">
    <source>
        <dbReference type="SAM" id="Phobius"/>
    </source>
</evidence>
<dbReference type="Proteomes" id="UP000243180">
    <property type="component" value="Chromosome"/>
</dbReference>
<dbReference type="InterPro" id="IPR029787">
    <property type="entry name" value="Nucleotide_cyclase"/>
</dbReference>
<dbReference type="CDD" id="cd01949">
    <property type="entry name" value="GGDEF"/>
    <property type="match status" value="1"/>
</dbReference>
<evidence type="ECO:0000313" key="6">
    <source>
        <dbReference type="EMBL" id="BAV34293.1"/>
    </source>
</evidence>
<dbReference type="GO" id="GO:0052621">
    <property type="term" value="F:diguanylate cyclase activity"/>
    <property type="evidence" value="ECO:0007669"/>
    <property type="project" value="UniProtKB-EC"/>
</dbReference>
<dbReference type="EMBL" id="AP014879">
    <property type="protein sequence ID" value="BAV34293.1"/>
    <property type="molecule type" value="Genomic_DNA"/>
</dbReference>
<dbReference type="SMART" id="SM00267">
    <property type="entry name" value="GGDEF"/>
    <property type="match status" value="1"/>
</dbReference>
<feature type="transmembrane region" description="Helical" evidence="4">
    <location>
        <begin position="40"/>
        <end position="62"/>
    </location>
</feature>
<accession>A0A1B4XHL3</accession>
<dbReference type="KEGG" id="slim:SCL_2002"/>
<feature type="domain" description="GGDEF" evidence="5">
    <location>
        <begin position="138"/>
        <end position="277"/>
    </location>
</feature>
<keyword evidence="4" id="KW-1133">Transmembrane helix</keyword>
<dbReference type="SUPFAM" id="SSF55073">
    <property type="entry name" value="Nucleotide cyclase"/>
    <property type="match status" value="1"/>
</dbReference>
<dbReference type="InterPro" id="IPR050469">
    <property type="entry name" value="Diguanylate_Cyclase"/>
</dbReference>
<sequence>MLHFIANGLVAVGIILQLLALRPVRRLITLLPPGRPRFSWYVLSSLIFIFIIGYGAYIPVFWGSHEQFADLVVPAVFFLGACFVLVVNLLSLETARDVRYMAVLERENITDPVLGIYNRRYLERRLATEVARASRYGMTLSVLLIDIDHFKRINDTYGHPVGDVVLRGLAQLIVNTVRTTDIVARYGGEEIMVITPSTPVKTAAQLAERLRKAVEEAPLAIPADLHRELDKMRITVSVGVACFGRQAVDMKELIQNADKAMYQAKREGRNRVVVGCAPDA</sequence>
<dbReference type="InterPro" id="IPR043128">
    <property type="entry name" value="Rev_trsase/Diguanyl_cyclase"/>
</dbReference>
<keyword evidence="4" id="KW-0472">Membrane</keyword>
<gene>
    <name evidence="6" type="ORF">SCL_2002</name>
</gene>
<dbReference type="PANTHER" id="PTHR45138">
    <property type="entry name" value="REGULATORY COMPONENTS OF SENSORY TRANSDUCTION SYSTEM"/>
    <property type="match status" value="1"/>
</dbReference>
<evidence type="ECO:0000256" key="2">
    <source>
        <dbReference type="ARBA" id="ARBA00012528"/>
    </source>
</evidence>
<dbReference type="RefSeq" id="WP_096361054.1">
    <property type="nucleotide sequence ID" value="NZ_AP014879.1"/>
</dbReference>